<protein>
    <submittedName>
        <fullName evidence="1">Predicted protein</fullName>
    </submittedName>
</protein>
<keyword evidence="2" id="KW-1185">Reference proteome</keyword>
<dbReference type="HOGENOM" id="CLU_1409001_0_0_1"/>
<evidence type="ECO:0000313" key="2">
    <source>
        <dbReference type="Proteomes" id="UP000001194"/>
    </source>
</evidence>
<reference evidence="1 2" key="1">
    <citation type="journal article" date="2008" name="Nature">
        <title>The genome of Laccaria bicolor provides insights into mycorrhizal symbiosis.</title>
        <authorList>
            <person name="Martin F."/>
            <person name="Aerts A."/>
            <person name="Ahren D."/>
            <person name="Brun A."/>
            <person name="Danchin E.G.J."/>
            <person name="Duchaussoy F."/>
            <person name="Gibon J."/>
            <person name="Kohler A."/>
            <person name="Lindquist E."/>
            <person name="Pereda V."/>
            <person name="Salamov A."/>
            <person name="Shapiro H.J."/>
            <person name="Wuyts J."/>
            <person name="Blaudez D."/>
            <person name="Buee M."/>
            <person name="Brokstein P."/>
            <person name="Canbaeck B."/>
            <person name="Cohen D."/>
            <person name="Courty P.E."/>
            <person name="Coutinho P.M."/>
            <person name="Delaruelle C."/>
            <person name="Detter J.C."/>
            <person name="Deveau A."/>
            <person name="DiFazio S."/>
            <person name="Duplessis S."/>
            <person name="Fraissinet-Tachet L."/>
            <person name="Lucic E."/>
            <person name="Frey-Klett P."/>
            <person name="Fourrey C."/>
            <person name="Feussner I."/>
            <person name="Gay G."/>
            <person name="Grimwood J."/>
            <person name="Hoegger P.J."/>
            <person name="Jain P."/>
            <person name="Kilaru S."/>
            <person name="Labbe J."/>
            <person name="Lin Y.C."/>
            <person name="Legue V."/>
            <person name="Le Tacon F."/>
            <person name="Marmeisse R."/>
            <person name="Melayah D."/>
            <person name="Montanini B."/>
            <person name="Muratet M."/>
            <person name="Nehls U."/>
            <person name="Niculita-Hirzel H."/>
            <person name="Oudot-Le Secq M.P."/>
            <person name="Peter M."/>
            <person name="Quesneville H."/>
            <person name="Rajashekar B."/>
            <person name="Reich M."/>
            <person name="Rouhier N."/>
            <person name="Schmutz J."/>
            <person name="Yin T."/>
            <person name="Chalot M."/>
            <person name="Henrissat B."/>
            <person name="Kuees U."/>
            <person name="Lucas S."/>
            <person name="Van de Peer Y."/>
            <person name="Podila G.K."/>
            <person name="Polle A."/>
            <person name="Pukkila P.J."/>
            <person name="Richardson P.M."/>
            <person name="Rouze P."/>
            <person name="Sanders I.R."/>
            <person name="Stajich J.E."/>
            <person name="Tunlid A."/>
            <person name="Tuskan G."/>
            <person name="Grigoriev I.V."/>
        </authorList>
    </citation>
    <scope>NUCLEOTIDE SEQUENCE [LARGE SCALE GENOMIC DNA]</scope>
    <source>
        <strain evidence="2">S238N-H82 / ATCC MYA-4686</strain>
    </source>
</reference>
<dbReference type="InParanoid" id="B0DTY2"/>
<dbReference type="EMBL" id="DS547134">
    <property type="protein sequence ID" value="EDR01929.1"/>
    <property type="molecule type" value="Genomic_DNA"/>
</dbReference>
<accession>B0DTY2</accession>
<organism evidence="2">
    <name type="scientific">Laccaria bicolor (strain S238N-H82 / ATCC MYA-4686)</name>
    <name type="common">Bicoloured deceiver</name>
    <name type="synonym">Laccaria laccata var. bicolor</name>
    <dbReference type="NCBI Taxonomy" id="486041"/>
    <lineage>
        <taxon>Eukaryota</taxon>
        <taxon>Fungi</taxon>
        <taxon>Dikarya</taxon>
        <taxon>Basidiomycota</taxon>
        <taxon>Agaricomycotina</taxon>
        <taxon>Agaricomycetes</taxon>
        <taxon>Agaricomycetidae</taxon>
        <taxon>Agaricales</taxon>
        <taxon>Agaricineae</taxon>
        <taxon>Hydnangiaceae</taxon>
        <taxon>Laccaria</taxon>
    </lineage>
</organism>
<sequence>MFKCHEKELDSQTVGAFIVTVTIQGPGIRNIFGVHLSEEIYFGSCSIHGVCKTNSQFHAQTAAPNTRGYAYAVLALGGILVGGGRRRCCMAYSHCSTKDKRPRSCRSFSGCDFSWRGGGGQAAISWQIPLPRLGDFLTTADAGPPMARITRIATFSKFRLDIPRRHLTKSTVNDVPSTLFWDLAQPGSSSHHV</sequence>
<dbReference type="AlphaFoldDB" id="B0DTY2"/>
<dbReference type="Proteomes" id="UP000001194">
    <property type="component" value="Unassembled WGS sequence"/>
</dbReference>
<evidence type="ECO:0000313" key="1">
    <source>
        <dbReference type="EMBL" id="EDR01929.1"/>
    </source>
</evidence>
<name>B0DTY2_LACBS</name>
<gene>
    <name evidence="1" type="ORF">LACBIDRAFT_332744</name>
</gene>
<dbReference type="KEGG" id="lbc:LACBIDRAFT_332744"/>
<dbReference type="GeneID" id="6083031"/>
<proteinExistence type="predicted"/>
<dbReference type="RefSeq" id="XP_001887320.1">
    <property type="nucleotide sequence ID" value="XM_001887285.1"/>
</dbReference>